<feature type="transmembrane region" description="Helical" evidence="6">
    <location>
        <begin position="69"/>
        <end position="90"/>
    </location>
</feature>
<comment type="catalytic activity">
    <reaction evidence="5">
        <text>2 GTP = 3',3'-c-di-GMP + 2 diphosphate</text>
        <dbReference type="Rhea" id="RHEA:24898"/>
        <dbReference type="ChEBI" id="CHEBI:33019"/>
        <dbReference type="ChEBI" id="CHEBI:37565"/>
        <dbReference type="ChEBI" id="CHEBI:58805"/>
        <dbReference type="EC" id="2.7.7.65"/>
    </reaction>
</comment>
<dbReference type="SMART" id="SM00267">
    <property type="entry name" value="GGDEF"/>
    <property type="match status" value="1"/>
</dbReference>
<reference evidence="8 9" key="1">
    <citation type="submission" date="2018-02" db="EMBL/GenBank/DDBJ databases">
        <title>Genome sequence of Desulfovibrio carbinolicus DSM 3852.</title>
        <authorList>
            <person name="Wilbanks E."/>
            <person name="Skennerton C.T."/>
            <person name="Orphan V.J."/>
        </authorList>
    </citation>
    <scope>NUCLEOTIDE SEQUENCE [LARGE SCALE GENOMIC DNA]</scope>
    <source>
        <strain evidence="8 9">DSM 3852</strain>
    </source>
</reference>
<protein>
    <recommendedName>
        <fullName evidence="2">diguanylate cyclase</fullName>
        <ecNumber evidence="2">2.7.7.65</ecNumber>
    </recommendedName>
</protein>
<dbReference type="Gene3D" id="1.20.120.50">
    <property type="entry name" value="Hemerythrin-like"/>
    <property type="match status" value="1"/>
</dbReference>
<evidence type="ECO:0000313" key="8">
    <source>
        <dbReference type="EMBL" id="QAZ65856.1"/>
    </source>
</evidence>
<dbReference type="GO" id="GO:0043709">
    <property type="term" value="P:cell adhesion involved in single-species biofilm formation"/>
    <property type="evidence" value="ECO:0007669"/>
    <property type="project" value="TreeGrafter"/>
</dbReference>
<keyword evidence="6" id="KW-1133">Transmembrane helix</keyword>
<dbReference type="PANTHER" id="PTHR45138">
    <property type="entry name" value="REGULATORY COMPONENTS OF SENSORY TRANSDUCTION SYSTEM"/>
    <property type="match status" value="1"/>
</dbReference>
<evidence type="ECO:0000256" key="3">
    <source>
        <dbReference type="ARBA" id="ARBA00022723"/>
    </source>
</evidence>
<dbReference type="InterPro" id="IPR035965">
    <property type="entry name" value="PAS-like_dom_sf"/>
</dbReference>
<comment type="similarity">
    <text evidence="1">Belongs to the hemerythrin family.</text>
</comment>
<dbReference type="OrthoDB" id="9812260at2"/>
<dbReference type="NCBIfam" id="TIGR02481">
    <property type="entry name" value="hemeryth_dom"/>
    <property type="match status" value="1"/>
</dbReference>
<feature type="transmembrane region" description="Helical" evidence="6">
    <location>
        <begin position="155"/>
        <end position="177"/>
    </location>
</feature>
<dbReference type="KEGG" id="dcb:C3Y92_00810"/>
<keyword evidence="6" id="KW-0472">Membrane</keyword>
<feature type="transmembrane region" description="Helical" evidence="6">
    <location>
        <begin position="189"/>
        <end position="212"/>
    </location>
</feature>
<evidence type="ECO:0000259" key="7">
    <source>
        <dbReference type="PROSITE" id="PS50887"/>
    </source>
</evidence>
<dbReference type="InterPro" id="IPR000160">
    <property type="entry name" value="GGDEF_dom"/>
</dbReference>
<feature type="transmembrane region" description="Helical" evidence="6">
    <location>
        <begin position="122"/>
        <end position="143"/>
    </location>
</feature>
<dbReference type="CDD" id="cd12107">
    <property type="entry name" value="Hemerythrin"/>
    <property type="match status" value="1"/>
</dbReference>
<name>A0A4P6HH99_9BACT</name>
<evidence type="ECO:0000256" key="2">
    <source>
        <dbReference type="ARBA" id="ARBA00012528"/>
    </source>
</evidence>
<feature type="transmembrane region" description="Helical" evidence="6">
    <location>
        <begin position="233"/>
        <end position="258"/>
    </location>
</feature>
<dbReference type="InterPro" id="IPR050469">
    <property type="entry name" value="Diguanylate_Cyclase"/>
</dbReference>
<dbReference type="InterPro" id="IPR029787">
    <property type="entry name" value="Nucleotide_cyclase"/>
</dbReference>
<dbReference type="SUPFAM" id="SSF55073">
    <property type="entry name" value="Nucleotide cyclase"/>
    <property type="match status" value="1"/>
</dbReference>
<dbReference type="InterPro" id="IPR016131">
    <property type="entry name" value="Haemerythrin_Fe_BS"/>
</dbReference>
<keyword evidence="3" id="KW-0479">Metal-binding</keyword>
<keyword evidence="6" id="KW-0812">Transmembrane</keyword>
<dbReference type="PROSITE" id="PS50887">
    <property type="entry name" value="GGDEF"/>
    <property type="match status" value="1"/>
</dbReference>
<dbReference type="InterPro" id="IPR043128">
    <property type="entry name" value="Rev_trsase/Diguanyl_cyclase"/>
</dbReference>
<dbReference type="CDD" id="cd01949">
    <property type="entry name" value="GGDEF"/>
    <property type="match status" value="1"/>
</dbReference>
<dbReference type="GO" id="GO:0052621">
    <property type="term" value="F:diguanylate cyclase activity"/>
    <property type="evidence" value="ECO:0007669"/>
    <property type="project" value="UniProtKB-EC"/>
</dbReference>
<evidence type="ECO:0000256" key="5">
    <source>
        <dbReference type="ARBA" id="ARBA00034247"/>
    </source>
</evidence>
<dbReference type="Gene3D" id="3.30.70.270">
    <property type="match status" value="1"/>
</dbReference>
<dbReference type="SUPFAM" id="SSF55785">
    <property type="entry name" value="PYP-like sensor domain (PAS domain)"/>
    <property type="match status" value="1"/>
</dbReference>
<dbReference type="GO" id="GO:0005886">
    <property type="term" value="C:plasma membrane"/>
    <property type="evidence" value="ECO:0007669"/>
    <property type="project" value="TreeGrafter"/>
</dbReference>
<dbReference type="InterPro" id="IPR035938">
    <property type="entry name" value="Hemerythrin-like_sf"/>
</dbReference>
<evidence type="ECO:0000313" key="9">
    <source>
        <dbReference type="Proteomes" id="UP000293296"/>
    </source>
</evidence>
<gene>
    <name evidence="8" type="ORF">C3Y92_00810</name>
</gene>
<keyword evidence="9" id="KW-1185">Reference proteome</keyword>
<dbReference type="RefSeq" id="WP_129348576.1">
    <property type="nucleotide sequence ID" value="NZ_CP026538.1"/>
</dbReference>
<dbReference type="EMBL" id="CP026538">
    <property type="protein sequence ID" value="QAZ65856.1"/>
    <property type="molecule type" value="Genomic_DNA"/>
</dbReference>
<evidence type="ECO:0000256" key="1">
    <source>
        <dbReference type="ARBA" id="ARBA00010587"/>
    </source>
</evidence>
<organism evidence="8 9">
    <name type="scientific">Solidesulfovibrio carbinolicus</name>
    <dbReference type="NCBI Taxonomy" id="296842"/>
    <lineage>
        <taxon>Bacteria</taxon>
        <taxon>Pseudomonadati</taxon>
        <taxon>Thermodesulfobacteriota</taxon>
        <taxon>Desulfovibrionia</taxon>
        <taxon>Desulfovibrionales</taxon>
        <taxon>Desulfovibrionaceae</taxon>
        <taxon>Solidesulfovibrio</taxon>
    </lineage>
</organism>
<feature type="transmembrane region" description="Helical" evidence="6">
    <location>
        <begin position="39"/>
        <end position="57"/>
    </location>
</feature>
<proteinExistence type="inferred from homology"/>
<keyword evidence="4" id="KW-0408">Iron</keyword>
<evidence type="ECO:0000256" key="6">
    <source>
        <dbReference type="SAM" id="Phobius"/>
    </source>
</evidence>
<dbReference type="Pfam" id="PF08448">
    <property type="entry name" value="PAS_4"/>
    <property type="match status" value="1"/>
</dbReference>
<dbReference type="Gene3D" id="3.30.450.20">
    <property type="entry name" value="PAS domain"/>
    <property type="match status" value="1"/>
</dbReference>
<dbReference type="PANTHER" id="PTHR45138:SF9">
    <property type="entry name" value="DIGUANYLATE CYCLASE DGCM-RELATED"/>
    <property type="match status" value="1"/>
</dbReference>
<dbReference type="GO" id="GO:1902201">
    <property type="term" value="P:negative regulation of bacterial-type flagellum-dependent cell motility"/>
    <property type="evidence" value="ECO:0007669"/>
    <property type="project" value="TreeGrafter"/>
</dbReference>
<feature type="transmembrane region" description="Helical" evidence="6">
    <location>
        <begin position="97"/>
        <end position="116"/>
    </location>
</feature>
<dbReference type="EC" id="2.7.7.65" evidence="2"/>
<dbReference type="GO" id="GO:0046872">
    <property type="term" value="F:metal ion binding"/>
    <property type="evidence" value="ECO:0007669"/>
    <property type="project" value="UniProtKB-KW"/>
</dbReference>
<sequence length="693" mass="73959">MISSIDVVTLAICLGIVNLLQFVAFFIQYRIDPARPGPGCWTVASALGCVGLVVNFLRDFPSIQTASVVAYNLSLIGGQLLVYVGILRFLGRRERRGPLWVLAGLAAAAALTFTTVHDDIVARRVCGSVLYALLCFASSRALLRYNTPDIAVGARAVAALFTANGLALAALAAVPALPPLGLPQLSPPLPMTLTFLVLLVAGPLGSIGLIVLGNQKLAAENRKSHERVRTSKLFLQSVLDSLTAHIALIDADGGILLVNRAWRDFARQNGLDPALVSEGTNYLCACDNAACRNAPEADSFANGIRKVLAGELQQFAMEYPCHAPHERRWFVGRVTPFPGDGPSRVVVAHEDITARKLMEIALAESNRKLEALSATDPLTGIANRRRFDEALAGEYARHARTGAPLSLVMLDIDHFKKFNDAYGHAQGDACLAAVARAMAGCLHRPGDLAARYGGEEFICLLPDTSSQGARAVAETIREAVAALAIPHAHSSAAAVVTVSIGALTAACPPDADPGDLFRQVDALLYKAKDHGRNRVEAGGDGPPAQSGGPEKGIVRLFWDEAFESGNPAIDRQHQLLIAKGNDLLLLLTTQAADCETLAAAVDDAFFHVAEHFRDEERLLREAGFAGLDEHAAEHERLLQQGLALARECKEGVSPADAIIRFIVHDLVMVHMLAADVLYHACFADPAGPCSARD</sequence>
<dbReference type="InterPro" id="IPR012827">
    <property type="entry name" value="Hemerythrin_metal-bd"/>
</dbReference>
<dbReference type="FunFam" id="3.30.70.270:FF:000001">
    <property type="entry name" value="Diguanylate cyclase domain protein"/>
    <property type="match status" value="1"/>
</dbReference>
<evidence type="ECO:0000256" key="4">
    <source>
        <dbReference type="ARBA" id="ARBA00023004"/>
    </source>
</evidence>
<dbReference type="InterPro" id="IPR013656">
    <property type="entry name" value="PAS_4"/>
</dbReference>
<dbReference type="SUPFAM" id="SSF47188">
    <property type="entry name" value="Hemerythrin-like"/>
    <property type="match status" value="1"/>
</dbReference>
<dbReference type="NCBIfam" id="TIGR00254">
    <property type="entry name" value="GGDEF"/>
    <property type="match status" value="1"/>
</dbReference>
<dbReference type="AlphaFoldDB" id="A0A4P6HH99"/>
<dbReference type="Proteomes" id="UP000293296">
    <property type="component" value="Chromosome"/>
</dbReference>
<feature type="transmembrane region" description="Helical" evidence="6">
    <location>
        <begin position="6"/>
        <end position="27"/>
    </location>
</feature>
<dbReference type="Pfam" id="PF00990">
    <property type="entry name" value="GGDEF"/>
    <property type="match status" value="1"/>
</dbReference>
<dbReference type="PROSITE" id="PS00550">
    <property type="entry name" value="HEMERYTHRINS"/>
    <property type="match status" value="1"/>
</dbReference>
<accession>A0A4P6HH99</accession>
<feature type="domain" description="GGDEF" evidence="7">
    <location>
        <begin position="403"/>
        <end position="540"/>
    </location>
</feature>